<dbReference type="AlphaFoldDB" id="A0A8J5WMN3"/>
<evidence type="ECO:0000313" key="3">
    <source>
        <dbReference type="Proteomes" id="UP000729402"/>
    </source>
</evidence>
<keyword evidence="3" id="KW-1185">Reference proteome</keyword>
<protein>
    <submittedName>
        <fullName evidence="2">Uncharacterized protein</fullName>
    </submittedName>
</protein>
<reference evidence="2" key="1">
    <citation type="journal article" date="2021" name="bioRxiv">
        <title>Whole Genome Assembly and Annotation of Northern Wild Rice, Zizania palustris L., Supports a Whole Genome Duplication in the Zizania Genus.</title>
        <authorList>
            <person name="Haas M."/>
            <person name="Kono T."/>
            <person name="Macchietto M."/>
            <person name="Millas R."/>
            <person name="McGilp L."/>
            <person name="Shao M."/>
            <person name="Duquette J."/>
            <person name="Hirsch C.N."/>
            <person name="Kimball J."/>
        </authorList>
    </citation>
    <scope>NUCLEOTIDE SEQUENCE</scope>
    <source>
        <tissue evidence="2">Fresh leaf tissue</tissue>
    </source>
</reference>
<name>A0A8J5WMN3_ZIZPA</name>
<evidence type="ECO:0000313" key="2">
    <source>
        <dbReference type="EMBL" id="KAG8091294.1"/>
    </source>
</evidence>
<reference evidence="2" key="2">
    <citation type="submission" date="2021-02" db="EMBL/GenBank/DDBJ databases">
        <authorList>
            <person name="Kimball J.A."/>
            <person name="Haas M.W."/>
            <person name="Macchietto M."/>
            <person name="Kono T."/>
            <person name="Duquette J."/>
            <person name="Shao M."/>
        </authorList>
    </citation>
    <scope>NUCLEOTIDE SEQUENCE</scope>
    <source>
        <tissue evidence="2">Fresh leaf tissue</tissue>
    </source>
</reference>
<organism evidence="2 3">
    <name type="scientific">Zizania palustris</name>
    <name type="common">Northern wild rice</name>
    <dbReference type="NCBI Taxonomy" id="103762"/>
    <lineage>
        <taxon>Eukaryota</taxon>
        <taxon>Viridiplantae</taxon>
        <taxon>Streptophyta</taxon>
        <taxon>Embryophyta</taxon>
        <taxon>Tracheophyta</taxon>
        <taxon>Spermatophyta</taxon>
        <taxon>Magnoliopsida</taxon>
        <taxon>Liliopsida</taxon>
        <taxon>Poales</taxon>
        <taxon>Poaceae</taxon>
        <taxon>BOP clade</taxon>
        <taxon>Oryzoideae</taxon>
        <taxon>Oryzeae</taxon>
        <taxon>Zizaniinae</taxon>
        <taxon>Zizania</taxon>
    </lineage>
</organism>
<accession>A0A8J5WMN3</accession>
<sequence>MRRTPVLASNSRAKANEGNPTIIDVVINPRQLSPSMGYYDMDDHDIDGEHNVIDVFEDAAPVANVSSLVGDGVAAGHRNVGKDEPVPSSSDGKYNSRVSI</sequence>
<feature type="compositionally biased region" description="Polar residues" evidence="1">
    <location>
        <begin position="87"/>
        <end position="100"/>
    </location>
</feature>
<dbReference type="EMBL" id="JAAALK010000081">
    <property type="protein sequence ID" value="KAG8091294.1"/>
    <property type="molecule type" value="Genomic_DNA"/>
</dbReference>
<proteinExistence type="predicted"/>
<dbReference type="Proteomes" id="UP000729402">
    <property type="component" value="Unassembled WGS sequence"/>
</dbReference>
<evidence type="ECO:0000256" key="1">
    <source>
        <dbReference type="SAM" id="MobiDB-lite"/>
    </source>
</evidence>
<comment type="caution">
    <text evidence="2">The sequence shown here is derived from an EMBL/GenBank/DDBJ whole genome shotgun (WGS) entry which is preliminary data.</text>
</comment>
<gene>
    <name evidence="2" type="ORF">GUJ93_ZPchr0011g28307</name>
</gene>
<feature type="region of interest" description="Disordered" evidence="1">
    <location>
        <begin position="73"/>
        <end position="100"/>
    </location>
</feature>